<gene>
    <name evidence="1" type="ORF">BU23DRAFT_566945</name>
</gene>
<protein>
    <submittedName>
        <fullName evidence="1">Uncharacterized protein</fullName>
    </submittedName>
</protein>
<evidence type="ECO:0000313" key="2">
    <source>
        <dbReference type="Proteomes" id="UP000800036"/>
    </source>
</evidence>
<dbReference type="AlphaFoldDB" id="A0A6A5VCS3"/>
<proteinExistence type="predicted"/>
<accession>A0A6A5VCS3</accession>
<evidence type="ECO:0000313" key="1">
    <source>
        <dbReference type="EMBL" id="KAF1974944.1"/>
    </source>
</evidence>
<dbReference type="Proteomes" id="UP000800036">
    <property type="component" value="Unassembled WGS sequence"/>
</dbReference>
<name>A0A6A5VCS3_9PLEO</name>
<dbReference type="EMBL" id="ML976672">
    <property type="protein sequence ID" value="KAF1974944.1"/>
    <property type="molecule type" value="Genomic_DNA"/>
</dbReference>
<sequence>MALITCDRCKGISPELLEKKFRECEYELHPRIGDLVASAKNGCASCKFFERQLRMPCNMEFAAYKDSVTLLSSTRDSEIIIAGGVKKSYVKGGFVSRDWPDKATEPCFGVTVYGSFPMRWLLLPLLGCYSPF</sequence>
<reference evidence="1" key="1">
    <citation type="journal article" date="2020" name="Stud. Mycol.">
        <title>101 Dothideomycetes genomes: a test case for predicting lifestyles and emergence of pathogens.</title>
        <authorList>
            <person name="Haridas S."/>
            <person name="Albert R."/>
            <person name="Binder M."/>
            <person name="Bloem J."/>
            <person name="Labutti K."/>
            <person name="Salamov A."/>
            <person name="Andreopoulos B."/>
            <person name="Baker S."/>
            <person name="Barry K."/>
            <person name="Bills G."/>
            <person name="Bluhm B."/>
            <person name="Cannon C."/>
            <person name="Castanera R."/>
            <person name="Culley D."/>
            <person name="Daum C."/>
            <person name="Ezra D."/>
            <person name="Gonzalez J."/>
            <person name="Henrissat B."/>
            <person name="Kuo A."/>
            <person name="Liang C."/>
            <person name="Lipzen A."/>
            <person name="Lutzoni F."/>
            <person name="Magnuson J."/>
            <person name="Mondo S."/>
            <person name="Nolan M."/>
            <person name="Ohm R."/>
            <person name="Pangilinan J."/>
            <person name="Park H.-J."/>
            <person name="Ramirez L."/>
            <person name="Alfaro M."/>
            <person name="Sun H."/>
            <person name="Tritt A."/>
            <person name="Yoshinaga Y."/>
            <person name="Zwiers L.-H."/>
            <person name="Turgeon B."/>
            <person name="Goodwin S."/>
            <person name="Spatafora J."/>
            <person name="Crous P."/>
            <person name="Grigoriev I."/>
        </authorList>
    </citation>
    <scope>NUCLEOTIDE SEQUENCE</scope>
    <source>
        <strain evidence="1">CBS 107.79</strain>
    </source>
</reference>
<keyword evidence="2" id="KW-1185">Reference proteome</keyword>
<organism evidence="1 2">
    <name type="scientific">Bimuria novae-zelandiae CBS 107.79</name>
    <dbReference type="NCBI Taxonomy" id="1447943"/>
    <lineage>
        <taxon>Eukaryota</taxon>
        <taxon>Fungi</taxon>
        <taxon>Dikarya</taxon>
        <taxon>Ascomycota</taxon>
        <taxon>Pezizomycotina</taxon>
        <taxon>Dothideomycetes</taxon>
        <taxon>Pleosporomycetidae</taxon>
        <taxon>Pleosporales</taxon>
        <taxon>Massarineae</taxon>
        <taxon>Didymosphaeriaceae</taxon>
        <taxon>Bimuria</taxon>
    </lineage>
</organism>